<feature type="transmembrane region" description="Helical" evidence="1">
    <location>
        <begin position="164"/>
        <end position="184"/>
    </location>
</feature>
<proteinExistence type="predicted"/>
<feature type="transmembrane region" description="Helical" evidence="1">
    <location>
        <begin position="39"/>
        <end position="61"/>
    </location>
</feature>
<name>A0ABM8AEJ2_9DEIO</name>
<reference evidence="2" key="1">
    <citation type="submission" date="2022-07" db="EMBL/GenBank/DDBJ databases">
        <title>Complete Genome Sequence of the Radioresistant Bacterium Deinococcus aetherius ST0316, Isolated from the Air Dust collected in Lower Stratosphere above Japan.</title>
        <authorList>
            <person name="Satoh K."/>
            <person name="Hagiwara K."/>
            <person name="Katsumata K."/>
            <person name="Kubo A."/>
            <person name="Yokobori S."/>
            <person name="Yamagishi A."/>
            <person name="Oono Y."/>
            <person name="Narumi I."/>
        </authorList>
    </citation>
    <scope>NUCLEOTIDE SEQUENCE</scope>
    <source>
        <strain evidence="2">ST0316</strain>
    </source>
</reference>
<dbReference type="RefSeq" id="WP_264774919.1">
    <property type="nucleotide sequence ID" value="NZ_AP026560.1"/>
</dbReference>
<keyword evidence="1" id="KW-0472">Membrane</keyword>
<dbReference type="EMBL" id="AP026560">
    <property type="protein sequence ID" value="BDP42214.1"/>
    <property type="molecule type" value="Genomic_DNA"/>
</dbReference>
<feature type="transmembrane region" description="Helical" evidence="1">
    <location>
        <begin position="113"/>
        <end position="134"/>
    </location>
</feature>
<keyword evidence="3" id="KW-1185">Reference proteome</keyword>
<evidence type="ECO:0008006" key="4">
    <source>
        <dbReference type="Google" id="ProtNLM"/>
    </source>
</evidence>
<gene>
    <name evidence="2" type="ORF">DAETH_21830</name>
</gene>
<feature type="transmembrane region" description="Helical" evidence="1">
    <location>
        <begin position="205"/>
        <end position="223"/>
    </location>
</feature>
<feature type="transmembrane region" description="Helical" evidence="1">
    <location>
        <begin position="81"/>
        <end position="101"/>
    </location>
</feature>
<evidence type="ECO:0000313" key="3">
    <source>
        <dbReference type="Proteomes" id="UP001064971"/>
    </source>
</evidence>
<dbReference type="Proteomes" id="UP001064971">
    <property type="component" value="Chromosome"/>
</dbReference>
<accession>A0ABM8AEJ2</accession>
<sequence length="224" mass="23142">MARRDRSSTPPPPQAPLPAELLGGPGAFFGRLAASEPRAWRYVAPVLLAAALSGVVYALLVRPSVGLGGSGGGFLVHATNAFGTFFLTVFGYGLMAGLGFLGAGREGRAAEVYGATFALLPPLYLLLVVLLLVLPAPELPSAASSATTFDVQRAALRAVGQSPLSRAAVALTMLGTVAQFVLAYRGFRTFTGSRRRALTGTLSPFVPVLLLTVIGFGPLLAGLF</sequence>
<evidence type="ECO:0000256" key="1">
    <source>
        <dbReference type="SAM" id="Phobius"/>
    </source>
</evidence>
<keyword evidence="1" id="KW-0812">Transmembrane</keyword>
<protein>
    <recommendedName>
        <fullName evidence="4">Yip1 domain-containing protein</fullName>
    </recommendedName>
</protein>
<evidence type="ECO:0000313" key="2">
    <source>
        <dbReference type="EMBL" id="BDP42214.1"/>
    </source>
</evidence>
<keyword evidence="1" id="KW-1133">Transmembrane helix</keyword>
<organism evidence="2 3">
    <name type="scientific">Deinococcus aetherius</name>
    <dbReference type="NCBI Taxonomy" id="200252"/>
    <lineage>
        <taxon>Bacteria</taxon>
        <taxon>Thermotogati</taxon>
        <taxon>Deinococcota</taxon>
        <taxon>Deinococci</taxon>
        <taxon>Deinococcales</taxon>
        <taxon>Deinococcaceae</taxon>
        <taxon>Deinococcus</taxon>
    </lineage>
</organism>